<organism evidence="2 3">
    <name type="scientific">Mycena indigotica</name>
    <dbReference type="NCBI Taxonomy" id="2126181"/>
    <lineage>
        <taxon>Eukaryota</taxon>
        <taxon>Fungi</taxon>
        <taxon>Dikarya</taxon>
        <taxon>Basidiomycota</taxon>
        <taxon>Agaricomycotina</taxon>
        <taxon>Agaricomycetes</taxon>
        <taxon>Agaricomycetidae</taxon>
        <taxon>Agaricales</taxon>
        <taxon>Marasmiineae</taxon>
        <taxon>Mycenaceae</taxon>
        <taxon>Mycena</taxon>
    </lineage>
</organism>
<protein>
    <submittedName>
        <fullName evidence="2">Uncharacterized protein</fullName>
    </submittedName>
</protein>
<evidence type="ECO:0000313" key="2">
    <source>
        <dbReference type="EMBL" id="KAF7312464.1"/>
    </source>
</evidence>
<feature type="region of interest" description="Disordered" evidence="1">
    <location>
        <begin position="250"/>
        <end position="297"/>
    </location>
</feature>
<feature type="region of interest" description="Disordered" evidence="1">
    <location>
        <begin position="213"/>
        <end position="236"/>
    </location>
</feature>
<gene>
    <name evidence="2" type="ORF">MIND_00260000</name>
</gene>
<accession>A0A8H6WBC0</accession>
<keyword evidence="3" id="KW-1185">Reference proteome</keyword>
<dbReference type="Proteomes" id="UP000636479">
    <property type="component" value="Unassembled WGS sequence"/>
</dbReference>
<dbReference type="RefSeq" id="XP_037224572.1">
    <property type="nucleotide sequence ID" value="XM_037359477.1"/>
</dbReference>
<name>A0A8H6WBC0_9AGAR</name>
<evidence type="ECO:0000256" key="1">
    <source>
        <dbReference type="SAM" id="MobiDB-lite"/>
    </source>
</evidence>
<feature type="region of interest" description="Disordered" evidence="1">
    <location>
        <begin position="1"/>
        <end position="181"/>
    </location>
</feature>
<feature type="compositionally biased region" description="Basic residues" evidence="1">
    <location>
        <begin position="39"/>
        <end position="48"/>
    </location>
</feature>
<proteinExistence type="predicted"/>
<dbReference type="EMBL" id="JACAZF010000002">
    <property type="protein sequence ID" value="KAF7312464.1"/>
    <property type="molecule type" value="Genomic_DNA"/>
</dbReference>
<reference evidence="2" key="1">
    <citation type="submission" date="2020-05" db="EMBL/GenBank/DDBJ databases">
        <title>Mycena genomes resolve the evolution of fungal bioluminescence.</title>
        <authorList>
            <person name="Tsai I.J."/>
        </authorList>
    </citation>
    <scope>NUCLEOTIDE SEQUENCE</scope>
    <source>
        <strain evidence="2">171206Taipei</strain>
    </source>
</reference>
<feature type="compositionally biased region" description="Low complexity" evidence="1">
    <location>
        <begin position="141"/>
        <end position="150"/>
    </location>
</feature>
<sequence length="297" mass="32953">MPTISARLDSSPVAIPSSPPRLKRSVSVASSLPTPPRTVTKRKRRTRSLHSDDEGLSSVDEASDEAPDINERLSKEAEEEEAFWRSQTQPKSEPVNGETEDQDHPLVYRRLQQASSQTFILPVSPPPSHRKPKPRVKQKVRVPQPTSTSPPSTPPAKRRKLDLPRDEANNPFLATPLDGELEVAPASAPSVIDEKPTMTFVYRGVKREFPNPYYDKAKDENPNSLLPPEHPDFEPDERGVRKLLFKVKKHTVSTPKNGSPTRRAVEVARGKSPTAAPKAAAMRSRVKGTVTHKKDDA</sequence>
<evidence type="ECO:0000313" key="3">
    <source>
        <dbReference type="Proteomes" id="UP000636479"/>
    </source>
</evidence>
<comment type="caution">
    <text evidence="2">The sequence shown here is derived from an EMBL/GenBank/DDBJ whole genome shotgun (WGS) entry which is preliminary data.</text>
</comment>
<dbReference type="OrthoDB" id="3364608at2759"/>
<feature type="compositionally biased region" description="Basic residues" evidence="1">
    <location>
        <begin position="128"/>
        <end position="140"/>
    </location>
</feature>
<dbReference type="AlphaFoldDB" id="A0A8H6WBC0"/>
<dbReference type="GeneID" id="59341993"/>